<reference evidence="2 3" key="1">
    <citation type="submission" date="2020-07" db="EMBL/GenBank/DDBJ databases">
        <title>Description of Kordia aestuariivivens sp. nov., isolated from a tidal flat.</title>
        <authorList>
            <person name="Park S."/>
            <person name="Yoon J.-H."/>
        </authorList>
    </citation>
    <scope>NUCLEOTIDE SEQUENCE [LARGE SCALE GENOMIC DNA]</scope>
    <source>
        <strain evidence="2 3">YSTF-M3</strain>
    </source>
</reference>
<sequence>MKKRNLNSLALKKTTISNFLIGGMVDSDNACPSAVSCESVCFCIPPGGIIIGSPSPDPLNCEPQANSVQANPLPASPAGDYANAAG</sequence>
<dbReference type="RefSeq" id="WP_187562411.1">
    <property type="nucleotide sequence ID" value="NZ_JACGWS010000006.1"/>
</dbReference>
<gene>
    <name evidence="2" type="ORF">H2O64_11815</name>
</gene>
<evidence type="ECO:0000256" key="1">
    <source>
        <dbReference type="SAM" id="MobiDB-lite"/>
    </source>
</evidence>
<feature type="region of interest" description="Disordered" evidence="1">
    <location>
        <begin position="62"/>
        <end position="86"/>
    </location>
</feature>
<accession>A0ABR7Q9X3</accession>
<keyword evidence="3" id="KW-1185">Reference proteome</keyword>
<organism evidence="2 3">
    <name type="scientific">Kordia aestuariivivens</name>
    <dbReference type="NCBI Taxonomy" id="2759037"/>
    <lineage>
        <taxon>Bacteria</taxon>
        <taxon>Pseudomonadati</taxon>
        <taxon>Bacteroidota</taxon>
        <taxon>Flavobacteriia</taxon>
        <taxon>Flavobacteriales</taxon>
        <taxon>Flavobacteriaceae</taxon>
        <taxon>Kordia</taxon>
    </lineage>
</organism>
<comment type="caution">
    <text evidence="2">The sequence shown here is derived from an EMBL/GenBank/DDBJ whole genome shotgun (WGS) entry which is preliminary data.</text>
</comment>
<dbReference type="Proteomes" id="UP000619238">
    <property type="component" value="Unassembled WGS sequence"/>
</dbReference>
<evidence type="ECO:0008006" key="4">
    <source>
        <dbReference type="Google" id="ProtNLM"/>
    </source>
</evidence>
<evidence type="ECO:0000313" key="2">
    <source>
        <dbReference type="EMBL" id="MBC8755366.1"/>
    </source>
</evidence>
<evidence type="ECO:0000313" key="3">
    <source>
        <dbReference type="Proteomes" id="UP000619238"/>
    </source>
</evidence>
<protein>
    <recommendedName>
        <fullName evidence="4">Bacteriocin</fullName>
    </recommendedName>
</protein>
<proteinExistence type="predicted"/>
<name>A0ABR7Q9X3_9FLAO</name>
<dbReference type="EMBL" id="JACGWS010000006">
    <property type="protein sequence ID" value="MBC8755366.1"/>
    <property type="molecule type" value="Genomic_DNA"/>
</dbReference>